<feature type="repeat" description="WD" evidence="3">
    <location>
        <begin position="1176"/>
        <end position="1217"/>
    </location>
</feature>
<gene>
    <name evidence="6" type="ORF">HNR71_003446</name>
</gene>
<evidence type="ECO:0000256" key="2">
    <source>
        <dbReference type="ARBA" id="ARBA00022737"/>
    </source>
</evidence>
<dbReference type="AlphaFoldDB" id="A0A841S977"/>
<comment type="caution">
    <text evidence="6">The sequence shown here is derived from an EMBL/GenBank/DDBJ whole genome shotgun (WGS) entry which is preliminary data.</text>
</comment>
<keyword evidence="4" id="KW-0812">Transmembrane</keyword>
<dbReference type="Proteomes" id="UP000553957">
    <property type="component" value="Unassembled WGS sequence"/>
</dbReference>
<dbReference type="InterPro" id="IPR015943">
    <property type="entry name" value="WD40/YVTN_repeat-like_dom_sf"/>
</dbReference>
<dbReference type="EMBL" id="JACHKF010000001">
    <property type="protein sequence ID" value="MBB6567809.1"/>
    <property type="molecule type" value="Genomic_DNA"/>
</dbReference>
<dbReference type="SUPFAM" id="SSF50978">
    <property type="entry name" value="WD40 repeat-like"/>
    <property type="match status" value="2"/>
</dbReference>
<name>A0A841S977_9ACTN</name>
<dbReference type="Gene3D" id="2.130.10.10">
    <property type="entry name" value="YVTN repeat-like/Quinoprotein amine dehydrogenase"/>
    <property type="match status" value="5"/>
</dbReference>
<feature type="repeat" description="WD" evidence="3">
    <location>
        <begin position="793"/>
        <end position="834"/>
    </location>
</feature>
<keyword evidence="4" id="KW-0472">Membrane</keyword>
<organism evidence="6 7">
    <name type="scientific">Kribbella sandramycini</name>
    <dbReference type="NCBI Taxonomy" id="60450"/>
    <lineage>
        <taxon>Bacteria</taxon>
        <taxon>Bacillati</taxon>
        <taxon>Actinomycetota</taxon>
        <taxon>Actinomycetes</taxon>
        <taxon>Propionibacteriales</taxon>
        <taxon>Kribbellaceae</taxon>
        <taxon>Kribbella</taxon>
    </lineage>
</organism>
<protein>
    <submittedName>
        <fullName evidence="6">WD40 repeat protein/energy-coupling factor transporter ATP-binding protein EcfA2</fullName>
    </submittedName>
</protein>
<dbReference type="SUPFAM" id="SSF52540">
    <property type="entry name" value="P-loop containing nucleoside triphosphate hydrolases"/>
    <property type="match status" value="1"/>
</dbReference>
<evidence type="ECO:0000256" key="1">
    <source>
        <dbReference type="ARBA" id="ARBA00022574"/>
    </source>
</evidence>
<dbReference type="SMART" id="SM00320">
    <property type="entry name" value="WD40"/>
    <property type="match status" value="14"/>
</dbReference>
<dbReference type="Pfam" id="PF13560">
    <property type="entry name" value="HTH_31"/>
    <property type="match status" value="1"/>
</dbReference>
<reference evidence="6 7" key="1">
    <citation type="submission" date="2020-08" db="EMBL/GenBank/DDBJ databases">
        <title>Sequencing the genomes of 1000 actinobacteria strains.</title>
        <authorList>
            <person name="Klenk H.-P."/>
        </authorList>
    </citation>
    <scope>NUCLEOTIDE SEQUENCE [LARGE SCALE GENOMIC DNA]</scope>
    <source>
        <strain evidence="6 7">DSM 15626</strain>
    </source>
</reference>
<proteinExistence type="predicted"/>
<evidence type="ECO:0000256" key="3">
    <source>
        <dbReference type="PROSITE-ProRule" id="PRU00221"/>
    </source>
</evidence>
<accession>A0A841S977</accession>
<feature type="repeat" description="WD" evidence="3">
    <location>
        <begin position="1008"/>
        <end position="1049"/>
    </location>
</feature>
<dbReference type="PRINTS" id="PR00320">
    <property type="entry name" value="GPROTEINBRPT"/>
</dbReference>
<dbReference type="InterPro" id="IPR001387">
    <property type="entry name" value="Cro/C1-type_HTH"/>
</dbReference>
<evidence type="ECO:0000313" key="7">
    <source>
        <dbReference type="Proteomes" id="UP000553957"/>
    </source>
</evidence>
<feature type="repeat" description="WD" evidence="3">
    <location>
        <begin position="1049"/>
        <end position="1090"/>
    </location>
</feature>
<keyword evidence="4" id="KW-1133">Transmembrane helix</keyword>
<evidence type="ECO:0000259" key="5">
    <source>
        <dbReference type="SMART" id="SM00530"/>
    </source>
</evidence>
<keyword evidence="6" id="KW-0067">ATP-binding</keyword>
<dbReference type="PROSITE" id="PS50294">
    <property type="entry name" value="WD_REPEATS_REGION"/>
    <property type="match status" value="13"/>
</dbReference>
<dbReference type="Pfam" id="PF00400">
    <property type="entry name" value="WD40"/>
    <property type="match status" value="14"/>
</dbReference>
<keyword evidence="2" id="KW-0677">Repeat</keyword>
<feature type="repeat" description="WD" evidence="3">
    <location>
        <begin position="625"/>
        <end position="666"/>
    </location>
</feature>
<dbReference type="InterPro" id="IPR027417">
    <property type="entry name" value="P-loop_NTPase"/>
</dbReference>
<dbReference type="RefSeq" id="WP_202885495.1">
    <property type="nucleotide sequence ID" value="NZ_BAAAGT010000003.1"/>
</dbReference>
<dbReference type="PROSITE" id="PS00678">
    <property type="entry name" value="WD_REPEATS_1"/>
    <property type="match status" value="9"/>
</dbReference>
<dbReference type="PROSITE" id="PS50082">
    <property type="entry name" value="WD_REPEATS_2"/>
    <property type="match status" value="13"/>
</dbReference>
<feature type="transmembrane region" description="Helical" evidence="4">
    <location>
        <begin position="537"/>
        <end position="559"/>
    </location>
</feature>
<evidence type="ECO:0000256" key="4">
    <source>
        <dbReference type="SAM" id="Phobius"/>
    </source>
</evidence>
<evidence type="ECO:0000313" key="6">
    <source>
        <dbReference type="EMBL" id="MBB6567809.1"/>
    </source>
</evidence>
<dbReference type="CDD" id="cd00200">
    <property type="entry name" value="WD40"/>
    <property type="match status" value="2"/>
</dbReference>
<dbReference type="PANTHER" id="PTHR19848:SF8">
    <property type="entry name" value="F-BOX AND WD REPEAT DOMAIN CONTAINING 7"/>
    <property type="match status" value="1"/>
</dbReference>
<sequence>MPAREKPLEPGSEPLVGLARDLRKLRQEAGSPTYRELSRRAHYSAAALSEAASGRRLPSLPVTLAFVAACDGDTAEWEQRWRAVEAETSTTAEPDGSERAPYAGLAAFQVGDADRFFGREDLVADLLTRVRNHRFVGVFGASGSGKSSVLRAGLMAHLTRDDRPVVVFTPGPHPIEECAVQLAALLNVPSTTLLAEFATSPKNLHLRIRQAMADRDDDADLVLVVDQFEEVFTLCADPDERAWLITALTTAASVPTSQTRVVLGVRADFYGHCGRYAELVDALRDAQVLVGPMTSEELRRAITEPAALAGRRVETALVTELVAAAANHPGVLPLVSHVLLETWRRRRGTTLTLAGYEAAGGLRTALARTAETIYTGLAADQQASTKHILLRLCALDDTGAATKRRISRREVDDGAPNTSTVLDRLAQARLITLDRDGVELTHEALIGHWPRLHDWLTENRDGLRIHRQLTDAAQTWNALERDPGALYRGTRLALAGEWAGQDGHRSQLNPAEQDFLDASTAAEATERQTVARRQRQFRYLTLCLTVLLLVATAVGVVAIDQGRDAVRQSQDAISRQLAAQALTLVESRPGNAMLLGVEAFRTSPTTEARGALLSLSAHQTYQTELIGHKDPISELAFSPDGNTLATASRDQSVVLWDTQQRTRRATLTAHATWLRAVEFSPDGRVLATGGDDKNVVLWDVATAAPLATLTGHTASVKAVAFSPDARRVATAGSDQTIRLWDTKTHTQLAQLTGHVGVVQAVAFSPDGRTLATGGADRTVRLWDAATGAQLASLASHTKSADAVAFSPDGRTLASASPDRTVRLWDVAQRTQLATLSGHTGDARAVAFSPDGRTLASAGHDHTVILWDTASRKLLHRLTGHPDNIYTLSFDRQRSMLASAGENGTVILWDPTERPLAGHSDWIHDVDLSPDGRTIATAGKDGAVMLWDADSRSRLATRTAESASVNAVAFSPDGRTLAAGTGSDTDLPTAANFAVTLWDTTANTPSIALTGHTNRVQDIAFSPDGRTLASAGFDGKVILWDLASRTPVATLTHPDGLHGVDFSPDGRTLATAGQDQTLVLWDVAKRSRITTLTGHTGALREVAFSPDGRTLASAGIDRTVILWDVDRRTPSAVLDGIPGSVNALAFSPDGRMLAAGLTDRTVRLWDVDRRAHLATLSGSHTEPVRAVAFSADGTTLASAGADQTATLWTTDPERTAKRICDTLARDLTHDEWRQSLPETPYRATCN</sequence>
<keyword evidence="6" id="KW-0547">Nucleotide-binding</keyword>
<dbReference type="PANTHER" id="PTHR19848">
    <property type="entry name" value="WD40 REPEAT PROTEIN"/>
    <property type="match status" value="1"/>
</dbReference>
<feature type="repeat" description="WD" evidence="3">
    <location>
        <begin position="751"/>
        <end position="792"/>
    </location>
</feature>
<dbReference type="InterPro" id="IPR036322">
    <property type="entry name" value="WD40_repeat_dom_sf"/>
</dbReference>
<feature type="domain" description="HTH cro/C1-type" evidence="5">
    <location>
        <begin position="21"/>
        <end position="77"/>
    </location>
</feature>
<dbReference type="InterPro" id="IPR049052">
    <property type="entry name" value="nSTAND1"/>
</dbReference>
<feature type="repeat" description="WD" evidence="3">
    <location>
        <begin position="667"/>
        <end position="708"/>
    </location>
</feature>
<dbReference type="InterPro" id="IPR020472">
    <property type="entry name" value="WD40_PAC1"/>
</dbReference>
<dbReference type="SMART" id="SM00530">
    <property type="entry name" value="HTH_XRE"/>
    <property type="match status" value="1"/>
</dbReference>
<feature type="repeat" description="WD" evidence="3">
    <location>
        <begin position="835"/>
        <end position="876"/>
    </location>
</feature>
<feature type="repeat" description="WD" evidence="3">
    <location>
        <begin position="1133"/>
        <end position="1174"/>
    </location>
</feature>
<dbReference type="GO" id="GO:0005524">
    <property type="term" value="F:ATP binding"/>
    <property type="evidence" value="ECO:0007669"/>
    <property type="project" value="UniProtKB-KW"/>
</dbReference>
<dbReference type="InterPro" id="IPR019775">
    <property type="entry name" value="WD40_repeat_CS"/>
</dbReference>
<dbReference type="Pfam" id="PF20703">
    <property type="entry name" value="nSTAND1"/>
    <property type="match status" value="1"/>
</dbReference>
<dbReference type="InterPro" id="IPR001680">
    <property type="entry name" value="WD40_rpt"/>
</dbReference>
<feature type="repeat" description="WD" evidence="3">
    <location>
        <begin position="1091"/>
        <end position="1132"/>
    </location>
</feature>
<dbReference type="Gene3D" id="3.40.50.300">
    <property type="entry name" value="P-loop containing nucleotide triphosphate hydrolases"/>
    <property type="match status" value="1"/>
</dbReference>
<feature type="repeat" description="WD" evidence="3">
    <location>
        <begin position="877"/>
        <end position="909"/>
    </location>
</feature>
<keyword evidence="1 3" id="KW-0853">WD repeat</keyword>
<feature type="repeat" description="WD" evidence="3">
    <location>
        <begin position="915"/>
        <end position="956"/>
    </location>
</feature>
<feature type="repeat" description="WD" evidence="3">
    <location>
        <begin position="709"/>
        <end position="750"/>
    </location>
</feature>